<protein>
    <recommendedName>
        <fullName evidence="6">TATA-box-binding protein</fullName>
    </recommendedName>
</protein>
<dbReference type="Gene3D" id="3.30.310.10">
    <property type="entry name" value="TATA-Binding Protein"/>
    <property type="match status" value="2"/>
</dbReference>
<organism evidence="4 5">
    <name type="scientific">Ceratopteris richardii</name>
    <name type="common">Triangle waterfern</name>
    <dbReference type="NCBI Taxonomy" id="49495"/>
    <lineage>
        <taxon>Eukaryota</taxon>
        <taxon>Viridiplantae</taxon>
        <taxon>Streptophyta</taxon>
        <taxon>Embryophyta</taxon>
        <taxon>Tracheophyta</taxon>
        <taxon>Polypodiopsida</taxon>
        <taxon>Polypodiidae</taxon>
        <taxon>Polypodiales</taxon>
        <taxon>Pteridineae</taxon>
        <taxon>Pteridaceae</taxon>
        <taxon>Parkerioideae</taxon>
        <taxon>Ceratopteris</taxon>
    </lineage>
</organism>
<dbReference type="Pfam" id="PF00352">
    <property type="entry name" value="TBP"/>
    <property type="match status" value="2"/>
</dbReference>
<keyword evidence="2" id="KW-0238">DNA-binding</keyword>
<gene>
    <name evidence="4" type="ORF">KP509_14G087300</name>
</gene>
<keyword evidence="3" id="KW-0804">Transcription</keyword>
<reference evidence="4" key="1">
    <citation type="submission" date="2021-08" db="EMBL/GenBank/DDBJ databases">
        <title>WGS assembly of Ceratopteris richardii.</title>
        <authorList>
            <person name="Marchant D.B."/>
            <person name="Chen G."/>
            <person name="Jenkins J."/>
            <person name="Shu S."/>
            <person name="Leebens-Mack J."/>
            <person name="Grimwood J."/>
            <person name="Schmutz J."/>
            <person name="Soltis P."/>
            <person name="Soltis D."/>
            <person name="Chen Z.-H."/>
        </authorList>
    </citation>
    <scope>NUCLEOTIDE SEQUENCE</scope>
    <source>
        <strain evidence="4">Whitten #5841</strain>
        <tissue evidence="4">Leaf</tissue>
    </source>
</reference>
<evidence type="ECO:0000256" key="2">
    <source>
        <dbReference type="ARBA" id="ARBA00023125"/>
    </source>
</evidence>
<dbReference type="SUPFAM" id="SSF55945">
    <property type="entry name" value="TATA-box binding protein-like"/>
    <property type="match status" value="2"/>
</dbReference>
<dbReference type="GO" id="GO:0006352">
    <property type="term" value="P:DNA-templated transcription initiation"/>
    <property type="evidence" value="ECO:0007669"/>
    <property type="project" value="InterPro"/>
</dbReference>
<dbReference type="AlphaFoldDB" id="A0A8T2TF31"/>
<proteinExistence type="inferred from homology"/>
<keyword evidence="5" id="KW-1185">Reference proteome</keyword>
<evidence type="ECO:0008006" key="6">
    <source>
        <dbReference type="Google" id="ProtNLM"/>
    </source>
</evidence>
<dbReference type="GO" id="GO:0003677">
    <property type="term" value="F:DNA binding"/>
    <property type="evidence" value="ECO:0007669"/>
    <property type="project" value="UniProtKB-KW"/>
</dbReference>
<dbReference type="InterPro" id="IPR012295">
    <property type="entry name" value="TBP_dom_sf"/>
</dbReference>
<evidence type="ECO:0000313" key="4">
    <source>
        <dbReference type="EMBL" id="KAH7416354.1"/>
    </source>
</evidence>
<dbReference type="OrthoDB" id="2127950at2759"/>
<dbReference type="PRINTS" id="PR00686">
    <property type="entry name" value="TIFACTORIID"/>
</dbReference>
<accession>A0A8T2TF31</accession>
<evidence type="ECO:0000256" key="3">
    <source>
        <dbReference type="ARBA" id="ARBA00023163"/>
    </source>
</evidence>
<dbReference type="PANTHER" id="PTHR10126">
    <property type="entry name" value="TATA-BOX BINDING PROTEIN"/>
    <property type="match status" value="1"/>
</dbReference>
<comment type="similarity">
    <text evidence="1">Belongs to the TBP family.</text>
</comment>
<dbReference type="EMBL" id="CM035419">
    <property type="protein sequence ID" value="KAH7416354.1"/>
    <property type="molecule type" value="Genomic_DNA"/>
</dbReference>
<sequence length="274" mass="31114">MELQPLNVKQRTKLIRSYTDDEDEVPIRQTGPIISSPTSVEIWDKDPFRRVSQFENWWCIPPRAPVYIHVWNLAPAGIRPVIQNVVCSVDMDCTLRLEEVVKKLRNSTFNPARFSACVVQLREPRTTALIFRTGKAVITGARSIDESARAATMVVESLCRAGFAASMKACNVTNMVASCNFGFRIDLTLMIAGGIPEGFEYKERQEKFPNIALQMKHYGHRITALVYDSGKVVVTGAKDEEQLSWGFIGAHMIAKKYTIDLQPRRNLKYYRRLV</sequence>
<dbReference type="InterPro" id="IPR000814">
    <property type="entry name" value="TBP"/>
</dbReference>
<evidence type="ECO:0000256" key="1">
    <source>
        <dbReference type="ARBA" id="ARBA00005560"/>
    </source>
</evidence>
<name>A0A8T2TF31_CERRI</name>
<dbReference type="Proteomes" id="UP000825935">
    <property type="component" value="Chromosome 14"/>
</dbReference>
<comment type="caution">
    <text evidence="4">The sequence shown here is derived from an EMBL/GenBank/DDBJ whole genome shotgun (WGS) entry which is preliminary data.</text>
</comment>
<evidence type="ECO:0000313" key="5">
    <source>
        <dbReference type="Proteomes" id="UP000825935"/>
    </source>
</evidence>